<accession>A0A1B0DLP0</accession>
<dbReference type="VEuPathDB" id="VectorBase:PPAPM1_004900"/>
<dbReference type="Gene3D" id="3.10.20.90">
    <property type="entry name" value="Phosphatidylinositol 3-kinase Catalytic Subunit, Chain A, domain 1"/>
    <property type="match status" value="1"/>
</dbReference>
<comment type="similarity">
    <text evidence="4">Belongs to the TBCB family.</text>
</comment>
<dbReference type="CDD" id="cd01789">
    <property type="entry name" value="Ubl_TBCB"/>
    <property type="match status" value="1"/>
</dbReference>
<dbReference type="Gene3D" id="2.30.30.190">
    <property type="entry name" value="CAP Gly-rich-like domain"/>
    <property type="match status" value="1"/>
</dbReference>
<dbReference type="GO" id="GO:0031122">
    <property type="term" value="P:cytoplasmic microtubule organization"/>
    <property type="evidence" value="ECO:0007669"/>
    <property type="project" value="TreeGrafter"/>
</dbReference>
<protein>
    <submittedName>
        <fullName evidence="5">Uncharacterized protein</fullName>
    </submittedName>
</protein>
<dbReference type="InterPro" id="IPR029071">
    <property type="entry name" value="Ubiquitin-like_domsf"/>
</dbReference>
<dbReference type="Pfam" id="PF01302">
    <property type="entry name" value="CAP_GLY"/>
    <property type="match status" value="1"/>
</dbReference>
<dbReference type="InterPro" id="IPR045172">
    <property type="entry name" value="TBCB_Ubl"/>
</dbReference>
<evidence type="ECO:0000256" key="2">
    <source>
        <dbReference type="ARBA" id="ARBA00022490"/>
    </source>
</evidence>
<dbReference type="FunFam" id="2.30.30.190:FF:000013">
    <property type="entry name" value="Tubulin-folding cofactor B"/>
    <property type="match status" value="1"/>
</dbReference>
<evidence type="ECO:0000313" key="5">
    <source>
        <dbReference type="EnsemblMetazoa" id="PPAI009280-PA"/>
    </source>
</evidence>
<dbReference type="InterPro" id="IPR000938">
    <property type="entry name" value="CAP-Gly_domain"/>
</dbReference>
<evidence type="ECO:0000256" key="4">
    <source>
        <dbReference type="ARBA" id="ARBA00025779"/>
    </source>
</evidence>
<organism evidence="5 6">
    <name type="scientific">Phlebotomus papatasi</name>
    <name type="common">Sandfly</name>
    <dbReference type="NCBI Taxonomy" id="29031"/>
    <lineage>
        <taxon>Eukaryota</taxon>
        <taxon>Metazoa</taxon>
        <taxon>Ecdysozoa</taxon>
        <taxon>Arthropoda</taxon>
        <taxon>Hexapoda</taxon>
        <taxon>Insecta</taxon>
        <taxon>Pterygota</taxon>
        <taxon>Neoptera</taxon>
        <taxon>Endopterygota</taxon>
        <taxon>Diptera</taxon>
        <taxon>Nematocera</taxon>
        <taxon>Psychodoidea</taxon>
        <taxon>Psychodidae</taxon>
        <taxon>Phlebotomus</taxon>
        <taxon>Phlebotomus</taxon>
    </lineage>
</organism>
<dbReference type="VEuPathDB" id="VectorBase:PPAI009280"/>
<keyword evidence="2" id="KW-0963">Cytoplasm</keyword>
<sequence length="330" mass="37619">MSVDVYIFFLFFFIGLVIITHILTSRNEKLRHNSRISLNLGNIPEDVISGDAEIPRIRNPNCSYWDCFNVYKCGQKAADNEFSIYVYPLKNYVDPDGRNAFKLTKEFYYILKAISEKNSRKNAQIRMILQNNLEVLTGGNANTMRLELYSGDKLVGKLENNASLLGSYPIEDGMRIHVVDDFVLVDSEFVEKFTLTDQQYSQKRDTLRNFLQTNKLGKYDEEEMKRLEEKKREAAAREERLAREIQIGARCQVTVSGQPRRVGTVMFNGVIEGKNKIVIGVKFDEPLGVNDGSVNGKRYFDCQPKYGSFVAPSAVTVGDFPAEPDDLDEI</sequence>
<dbReference type="PANTHER" id="PTHR18916:SF85">
    <property type="entry name" value="TUBULIN-FOLDING COFACTOR B"/>
    <property type="match status" value="1"/>
</dbReference>
<evidence type="ECO:0000256" key="3">
    <source>
        <dbReference type="ARBA" id="ARBA00023186"/>
    </source>
</evidence>
<dbReference type="EnsemblMetazoa" id="PPAI009280-RA">
    <property type="protein sequence ID" value="PPAI009280-PA"/>
    <property type="gene ID" value="PPAI009280"/>
</dbReference>
<dbReference type="GO" id="GO:0005829">
    <property type="term" value="C:cytosol"/>
    <property type="evidence" value="ECO:0007669"/>
    <property type="project" value="UniProtKB-ARBA"/>
</dbReference>
<evidence type="ECO:0000313" key="6">
    <source>
        <dbReference type="Proteomes" id="UP000092462"/>
    </source>
</evidence>
<dbReference type="SUPFAM" id="SSF74924">
    <property type="entry name" value="Cap-Gly domain"/>
    <property type="match status" value="1"/>
</dbReference>
<dbReference type="GO" id="GO:0007021">
    <property type="term" value="P:tubulin complex assembly"/>
    <property type="evidence" value="ECO:0007669"/>
    <property type="project" value="InterPro"/>
</dbReference>
<comment type="subcellular location">
    <subcellularLocation>
        <location evidence="1">Cytoplasm</location>
    </subcellularLocation>
</comment>
<proteinExistence type="inferred from homology"/>
<evidence type="ECO:0000256" key="1">
    <source>
        <dbReference type="ARBA" id="ARBA00004496"/>
    </source>
</evidence>
<dbReference type="GO" id="GO:0007023">
    <property type="term" value="P:post-chaperonin tubulin folding pathway"/>
    <property type="evidence" value="ECO:0007669"/>
    <property type="project" value="InterPro"/>
</dbReference>
<dbReference type="InterPro" id="IPR000626">
    <property type="entry name" value="Ubiquitin-like_dom"/>
</dbReference>
<dbReference type="InterPro" id="IPR036859">
    <property type="entry name" value="CAP-Gly_dom_sf"/>
</dbReference>
<dbReference type="GO" id="GO:0043014">
    <property type="term" value="F:alpha-tubulin binding"/>
    <property type="evidence" value="ECO:0007669"/>
    <property type="project" value="InterPro"/>
</dbReference>
<dbReference type="AlphaFoldDB" id="A0A1B0DLP0"/>
<dbReference type="GO" id="GO:0005634">
    <property type="term" value="C:nucleus"/>
    <property type="evidence" value="ECO:0007669"/>
    <property type="project" value="TreeGrafter"/>
</dbReference>
<dbReference type="SMART" id="SM01052">
    <property type="entry name" value="CAP_GLY"/>
    <property type="match status" value="1"/>
</dbReference>
<dbReference type="PANTHER" id="PTHR18916">
    <property type="entry name" value="DYNACTIN 1-RELATED MICROTUBULE-BINDING"/>
    <property type="match status" value="1"/>
</dbReference>
<keyword evidence="3" id="KW-0143">Chaperone</keyword>
<dbReference type="GO" id="GO:0005938">
    <property type="term" value="C:cell cortex"/>
    <property type="evidence" value="ECO:0007669"/>
    <property type="project" value="TreeGrafter"/>
</dbReference>
<dbReference type="PROSITE" id="PS50245">
    <property type="entry name" value="CAP_GLY_2"/>
    <property type="match status" value="1"/>
</dbReference>
<dbReference type="GO" id="GO:0051010">
    <property type="term" value="F:microtubule plus-end binding"/>
    <property type="evidence" value="ECO:0007669"/>
    <property type="project" value="TreeGrafter"/>
</dbReference>
<dbReference type="SUPFAM" id="SSF54236">
    <property type="entry name" value="Ubiquitin-like"/>
    <property type="match status" value="1"/>
</dbReference>
<dbReference type="Proteomes" id="UP000092462">
    <property type="component" value="Unassembled WGS sequence"/>
</dbReference>
<keyword evidence="6" id="KW-1185">Reference proteome</keyword>
<reference evidence="5" key="1">
    <citation type="submission" date="2022-08" db="UniProtKB">
        <authorList>
            <consortium name="EnsemblMetazoa"/>
        </authorList>
    </citation>
    <scope>IDENTIFICATION</scope>
    <source>
        <strain evidence="5">Israel</strain>
    </source>
</reference>
<dbReference type="EMBL" id="AJVK01016496">
    <property type="status" value="NOT_ANNOTATED_CDS"/>
    <property type="molecule type" value="Genomic_DNA"/>
</dbReference>
<dbReference type="Pfam" id="PF14560">
    <property type="entry name" value="Ubiquitin_2"/>
    <property type="match status" value="1"/>
</dbReference>
<dbReference type="GO" id="GO:0035371">
    <property type="term" value="C:microtubule plus-end"/>
    <property type="evidence" value="ECO:0007669"/>
    <property type="project" value="TreeGrafter"/>
</dbReference>
<name>A0A1B0DLP0_PHLPP</name>